<dbReference type="Proteomes" id="UP000075635">
    <property type="component" value="Unassembled WGS sequence"/>
</dbReference>
<evidence type="ECO:0000256" key="5">
    <source>
        <dbReference type="ARBA" id="ARBA00022777"/>
    </source>
</evidence>
<dbReference type="GO" id="GO:0004674">
    <property type="term" value="F:protein serine/threonine kinase activity"/>
    <property type="evidence" value="ECO:0007669"/>
    <property type="project" value="UniProtKB-KW"/>
</dbReference>
<dbReference type="SMART" id="SM00220">
    <property type="entry name" value="S_TKc"/>
    <property type="match status" value="1"/>
</dbReference>
<sequence>MGVVAAVRHLELGELFAIKFLLPQALGEAEAVGRFLREARAAARLKGEHVAKVYDVGRLDTGAPYMVLEYLDGADLKEVVRSAGPLPWEDAVLFLLQAADAIAEAHALGIVHRDIKPANLFLIRRPNGAPCVKVLDFGISKQTAPDNVDLTRTGSMLGSPLYMSPEQMMARKDVDARSDIWAMGVVLYELLTGRVPFPAKTLTEVVGRVLQEEPQLPSQLRPGLPLELDHIVARCLQKQPEHRFQHVEELAVPLRALLGAHGAAVNAARASRPDGTTHPGLMSLPRAVVPARASQPEYGSLPGGGPPMLNAPERAAPPGVVPSVSAPFPMTATGASTWSKTGNAAGASRGKKAAVAAAVLGMATIAAGAVWLARRPATPGPDAPELAGAAARPEAPSSDMPAGSLAAKSTPDALATTPPVPIATA</sequence>
<evidence type="ECO:0000256" key="7">
    <source>
        <dbReference type="SAM" id="MobiDB-lite"/>
    </source>
</evidence>
<dbReference type="Gene3D" id="1.10.510.10">
    <property type="entry name" value="Transferase(Phosphotransferase) domain 1"/>
    <property type="match status" value="1"/>
</dbReference>
<feature type="non-terminal residue" evidence="9">
    <location>
        <position position="425"/>
    </location>
</feature>
<dbReference type="InterPro" id="IPR000719">
    <property type="entry name" value="Prot_kinase_dom"/>
</dbReference>
<dbReference type="EMBL" id="JEMB01001107">
    <property type="protein sequence ID" value="KYF90515.1"/>
    <property type="molecule type" value="Genomic_DNA"/>
</dbReference>
<keyword evidence="2" id="KW-0723">Serine/threonine-protein kinase</keyword>
<dbReference type="SUPFAM" id="SSF56112">
    <property type="entry name" value="Protein kinase-like (PK-like)"/>
    <property type="match status" value="1"/>
</dbReference>
<feature type="region of interest" description="Disordered" evidence="7">
    <location>
        <begin position="378"/>
        <end position="425"/>
    </location>
</feature>
<gene>
    <name evidence="9" type="ORF">BE17_15725</name>
</gene>
<evidence type="ECO:0000259" key="8">
    <source>
        <dbReference type="PROSITE" id="PS50011"/>
    </source>
</evidence>
<dbReference type="InterPro" id="IPR011009">
    <property type="entry name" value="Kinase-like_dom_sf"/>
</dbReference>
<dbReference type="PROSITE" id="PS50011">
    <property type="entry name" value="PROTEIN_KINASE_DOM"/>
    <property type="match status" value="1"/>
</dbReference>
<dbReference type="FunFam" id="1.10.510.10:FF:000021">
    <property type="entry name" value="Serine/threonine protein kinase"/>
    <property type="match status" value="1"/>
</dbReference>
<evidence type="ECO:0000256" key="2">
    <source>
        <dbReference type="ARBA" id="ARBA00022527"/>
    </source>
</evidence>
<proteinExistence type="predicted"/>
<feature type="domain" description="Protein kinase" evidence="8">
    <location>
        <begin position="1"/>
        <end position="258"/>
    </location>
</feature>
<keyword evidence="3" id="KW-0808">Transferase</keyword>
<dbReference type="PANTHER" id="PTHR43289:SF6">
    <property type="entry name" value="SERINE_THREONINE-PROTEIN KINASE NEKL-3"/>
    <property type="match status" value="1"/>
</dbReference>
<reference evidence="9 10" key="1">
    <citation type="submission" date="2014-02" db="EMBL/GenBank/DDBJ databases">
        <title>The small core and large imbalanced accessory genome model reveals a collaborative survival strategy of Sorangium cellulosum strains in nature.</title>
        <authorList>
            <person name="Han K."/>
            <person name="Peng R."/>
            <person name="Blom J."/>
            <person name="Li Y.-Z."/>
        </authorList>
    </citation>
    <scope>NUCLEOTIDE SEQUENCE [LARGE SCALE GENOMIC DNA]</scope>
    <source>
        <strain evidence="9 10">So0011-07</strain>
    </source>
</reference>
<protein>
    <recommendedName>
        <fullName evidence="1">non-specific serine/threonine protein kinase</fullName>
        <ecNumber evidence="1">2.7.11.1</ecNumber>
    </recommendedName>
</protein>
<dbReference type="InterPro" id="IPR008271">
    <property type="entry name" value="Ser/Thr_kinase_AS"/>
</dbReference>
<accession>A0A150SDH6</accession>
<dbReference type="Gene3D" id="3.30.200.20">
    <property type="entry name" value="Phosphorylase Kinase, domain 1"/>
    <property type="match status" value="1"/>
</dbReference>
<keyword evidence="4" id="KW-0547">Nucleotide-binding</keyword>
<evidence type="ECO:0000256" key="3">
    <source>
        <dbReference type="ARBA" id="ARBA00022679"/>
    </source>
</evidence>
<dbReference type="PROSITE" id="PS00108">
    <property type="entry name" value="PROTEIN_KINASE_ST"/>
    <property type="match status" value="1"/>
</dbReference>
<dbReference type="PANTHER" id="PTHR43289">
    <property type="entry name" value="MITOGEN-ACTIVATED PROTEIN KINASE KINASE KINASE 20-RELATED"/>
    <property type="match status" value="1"/>
</dbReference>
<evidence type="ECO:0000256" key="4">
    <source>
        <dbReference type="ARBA" id="ARBA00022741"/>
    </source>
</evidence>
<dbReference type="GO" id="GO:0005524">
    <property type="term" value="F:ATP binding"/>
    <property type="evidence" value="ECO:0007669"/>
    <property type="project" value="UniProtKB-KW"/>
</dbReference>
<keyword evidence="5" id="KW-0418">Kinase</keyword>
<dbReference type="Pfam" id="PF00069">
    <property type="entry name" value="Pkinase"/>
    <property type="match status" value="1"/>
</dbReference>
<name>A0A150SDH6_SORCE</name>
<evidence type="ECO:0000313" key="9">
    <source>
        <dbReference type="EMBL" id="KYF90515.1"/>
    </source>
</evidence>
<dbReference type="AlphaFoldDB" id="A0A150SDH6"/>
<evidence type="ECO:0000313" key="10">
    <source>
        <dbReference type="Proteomes" id="UP000075635"/>
    </source>
</evidence>
<evidence type="ECO:0000256" key="6">
    <source>
        <dbReference type="ARBA" id="ARBA00022840"/>
    </source>
</evidence>
<keyword evidence="6" id="KW-0067">ATP-binding</keyword>
<dbReference type="EC" id="2.7.11.1" evidence="1"/>
<comment type="caution">
    <text evidence="9">The sequence shown here is derived from an EMBL/GenBank/DDBJ whole genome shotgun (WGS) entry which is preliminary data.</text>
</comment>
<evidence type="ECO:0000256" key="1">
    <source>
        <dbReference type="ARBA" id="ARBA00012513"/>
    </source>
</evidence>
<organism evidence="9 10">
    <name type="scientific">Sorangium cellulosum</name>
    <name type="common">Polyangium cellulosum</name>
    <dbReference type="NCBI Taxonomy" id="56"/>
    <lineage>
        <taxon>Bacteria</taxon>
        <taxon>Pseudomonadati</taxon>
        <taxon>Myxococcota</taxon>
        <taxon>Polyangia</taxon>
        <taxon>Polyangiales</taxon>
        <taxon>Polyangiaceae</taxon>
        <taxon>Sorangium</taxon>
    </lineage>
</organism>
<dbReference type="CDD" id="cd14014">
    <property type="entry name" value="STKc_PknB_like"/>
    <property type="match status" value="1"/>
</dbReference>